<dbReference type="InterPro" id="IPR036388">
    <property type="entry name" value="WH-like_DNA-bd_sf"/>
</dbReference>
<dbReference type="Gene3D" id="3.40.190.290">
    <property type="match status" value="1"/>
</dbReference>
<dbReference type="PROSITE" id="PS50931">
    <property type="entry name" value="HTH_LYSR"/>
    <property type="match status" value="1"/>
</dbReference>
<organism evidence="7 8">
    <name type="scientific">Alteromonas gilva</name>
    <dbReference type="NCBI Taxonomy" id="2987522"/>
    <lineage>
        <taxon>Bacteria</taxon>
        <taxon>Pseudomonadati</taxon>
        <taxon>Pseudomonadota</taxon>
        <taxon>Gammaproteobacteria</taxon>
        <taxon>Alteromonadales</taxon>
        <taxon>Alteromonadaceae</taxon>
        <taxon>Alteromonas/Salinimonas group</taxon>
        <taxon>Alteromonas</taxon>
    </lineage>
</organism>
<dbReference type="InterPro" id="IPR005119">
    <property type="entry name" value="LysR_subst-bd"/>
</dbReference>
<keyword evidence="5" id="KW-0804">Transcription</keyword>
<evidence type="ECO:0000259" key="6">
    <source>
        <dbReference type="PROSITE" id="PS50931"/>
    </source>
</evidence>
<evidence type="ECO:0000256" key="2">
    <source>
        <dbReference type="ARBA" id="ARBA00023015"/>
    </source>
</evidence>
<evidence type="ECO:0000256" key="1">
    <source>
        <dbReference type="ARBA" id="ARBA00009437"/>
    </source>
</evidence>
<dbReference type="Gene3D" id="1.10.10.10">
    <property type="entry name" value="Winged helix-like DNA-binding domain superfamily/Winged helix DNA-binding domain"/>
    <property type="match status" value="1"/>
</dbReference>
<dbReference type="InterPro" id="IPR036390">
    <property type="entry name" value="WH_DNA-bd_sf"/>
</dbReference>
<evidence type="ECO:0000256" key="3">
    <source>
        <dbReference type="ARBA" id="ARBA00023125"/>
    </source>
</evidence>
<proteinExistence type="inferred from homology"/>
<sequence length="301" mass="33652">MQPVNYHHLYYFYLIAREGSIAKASRLLHVTPQTVSGQLSTFEKQLGYPLFDRVSKRLHLNRKGKMVYQHASEIFQKGSQLAELLHADNEAIEQSFVVGVTDAIPKVLAYDFVHRSMRQFSNVRFIFREGPFDTLVSDLAINQIDLIIADRGIAPGTQINANSHFLGESHLSFFACPDHPAIQQPFPASLNGQDLLLPGVKSGITLGLTTWFESQQLFPKIVAEFDDSALLKLFGSEGFGIFCAPAAIARHVEDHYKVACLGNVENITERYYAITAKSKTHHAIVTSIINEAQDLLHNQQS</sequence>
<comment type="caution">
    <text evidence="7">The sequence shown here is derived from an EMBL/GenBank/DDBJ whole genome shotgun (WGS) entry which is preliminary data.</text>
</comment>
<keyword evidence="8" id="KW-1185">Reference proteome</keyword>
<dbReference type="SUPFAM" id="SSF46785">
    <property type="entry name" value="Winged helix' DNA-binding domain"/>
    <property type="match status" value="1"/>
</dbReference>
<evidence type="ECO:0000256" key="5">
    <source>
        <dbReference type="ARBA" id="ARBA00023163"/>
    </source>
</evidence>
<accession>A0ABT5L384</accession>
<dbReference type="SUPFAM" id="SSF53850">
    <property type="entry name" value="Periplasmic binding protein-like II"/>
    <property type="match status" value="1"/>
</dbReference>
<evidence type="ECO:0000313" key="8">
    <source>
        <dbReference type="Proteomes" id="UP001218788"/>
    </source>
</evidence>
<keyword evidence="2" id="KW-0805">Transcription regulation</keyword>
<dbReference type="Pfam" id="PF00126">
    <property type="entry name" value="HTH_1"/>
    <property type="match status" value="1"/>
</dbReference>
<comment type="similarity">
    <text evidence="1">Belongs to the LysR transcriptional regulatory family.</text>
</comment>
<evidence type="ECO:0000256" key="4">
    <source>
        <dbReference type="ARBA" id="ARBA00023159"/>
    </source>
</evidence>
<dbReference type="PANTHER" id="PTHR30293:SF2">
    <property type="entry name" value="TRANSCRIPTIONAL ACTIVATOR PROTEIN NHAR"/>
    <property type="match status" value="1"/>
</dbReference>
<dbReference type="InterPro" id="IPR000847">
    <property type="entry name" value="LysR_HTH_N"/>
</dbReference>
<name>A0ABT5L384_9ALTE</name>
<dbReference type="Pfam" id="PF03466">
    <property type="entry name" value="LysR_substrate"/>
    <property type="match status" value="1"/>
</dbReference>
<feature type="domain" description="HTH lysR-type" evidence="6">
    <location>
        <begin position="4"/>
        <end position="61"/>
    </location>
</feature>
<dbReference type="EMBL" id="JAQQXP010000001">
    <property type="protein sequence ID" value="MDC8831513.1"/>
    <property type="molecule type" value="Genomic_DNA"/>
</dbReference>
<reference evidence="7 8" key="1">
    <citation type="submission" date="2022-10" db="EMBL/GenBank/DDBJ databases">
        <title>Alteromonas sp. chi3 Genome sequencing.</title>
        <authorList>
            <person name="Park S."/>
        </authorList>
    </citation>
    <scope>NUCLEOTIDE SEQUENCE [LARGE SCALE GENOMIC DNA]</scope>
    <source>
        <strain evidence="8">chi3</strain>
    </source>
</reference>
<keyword evidence="3" id="KW-0238">DNA-binding</keyword>
<protein>
    <submittedName>
        <fullName evidence="7">LysR family transcriptional regulator</fullName>
    </submittedName>
</protein>
<evidence type="ECO:0000313" key="7">
    <source>
        <dbReference type="EMBL" id="MDC8831513.1"/>
    </source>
</evidence>
<gene>
    <name evidence="7" type="ORF">OIK42_12150</name>
</gene>
<dbReference type="Proteomes" id="UP001218788">
    <property type="component" value="Unassembled WGS sequence"/>
</dbReference>
<dbReference type="PANTHER" id="PTHR30293">
    <property type="entry name" value="TRANSCRIPTIONAL REGULATORY PROTEIN NAC-RELATED"/>
    <property type="match status" value="1"/>
</dbReference>
<keyword evidence="4" id="KW-0010">Activator</keyword>
<dbReference type="RefSeq" id="WP_273640869.1">
    <property type="nucleotide sequence ID" value="NZ_JAQQXP010000001.1"/>
</dbReference>